<feature type="domain" description="Peptidase S1" evidence="3">
    <location>
        <begin position="1"/>
        <end position="101"/>
    </location>
</feature>
<dbReference type="Pfam" id="PF00089">
    <property type="entry name" value="Trypsin"/>
    <property type="match status" value="1"/>
</dbReference>
<evidence type="ECO:0000256" key="1">
    <source>
        <dbReference type="ARBA" id="ARBA00023157"/>
    </source>
</evidence>
<comment type="similarity">
    <text evidence="2">Belongs to the peptidase S1 family. CLIP subfamily.</text>
</comment>
<evidence type="ECO:0000313" key="5">
    <source>
        <dbReference type="Proteomes" id="UP000249218"/>
    </source>
</evidence>
<reference evidence="4 5" key="1">
    <citation type="journal article" date="2017" name="BMC Biol.">
        <title>Genomic innovations, transcriptional plasticity and gene loss underlying the evolution and divergence of two highly polyphagous and invasive Helicoverpa pest species.</title>
        <authorList>
            <person name="Pearce S.L."/>
            <person name="Clarke D.F."/>
            <person name="East P.D."/>
            <person name="Elfekih S."/>
            <person name="Gordon K.H."/>
            <person name="Jermiin L.S."/>
            <person name="McGaughran A."/>
            <person name="Oakeshott J.G."/>
            <person name="Papanikolaou A."/>
            <person name="Perera O.P."/>
            <person name="Rane R.V."/>
            <person name="Richards S."/>
            <person name="Tay W.T."/>
            <person name="Walsh T.K."/>
            <person name="Anderson A."/>
            <person name="Anderson C.J."/>
            <person name="Asgari S."/>
            <person name="Board P.G."/>
            <person name="Bretschneider A."/>
            <person name="Campbell P.M."/>
            <person name="Chertemps T."/>
            <person name="Christeller J.T."/>
            <person name="Coppin C.W."/>
            <person name="Downes S.J."/>
            <person name="Duan G."/>
            <person name="Farnsworth C.A."/>
            <person name="Good R.T."/>
            <person name="Han L.B."/>
            <person name="Han Y.C."/>
            <person name="Hatje K."/>
            <person name="Horne I."/>
            <person name="Huang Y.P."/>
            <person name="Hughes D.S."/>
            <person name="Jacquin-Joly E."/>
            <person name="James W."/>
            <person name="Jhangiani S."/>
            <person name="Kollmar M."/>
            <person name="Kuwar S.S."/>
            <person name="Li S."/>
            <person name="Liu N.Y."/>
            <person name="Maibeche M.T."/>
            <person name="Miller J.R."/>
            <person name="Montagne N."/>
            <person name="Perry T."/>
            <person name="Qu J."/>
            <person name="Song S.V."/>
            <person name="Sutton G.G."/>
            <person name="Vogel H."/>
            <person name="Walenz B.P."/>
            <person name="Xu W."/>
            <person name="Zhang H.J."/>
            <person name="Zou Z."/>
            <person name="Batterham P."/>
            <person name="Edwards O.R."/>
            <person name="Feyereisen R."/>
            <person name="Gibbs R.A."/>
            <person name="Heckel D.G."/>
            <person name="McGrath A."/>
            <person name="Robin C."/>
            <person name="Scherer S.E."/>
            <person name="Worley K.C."/>
            <person name="Wu Y.D."/>
        </authorList>
    </citation>
    <scope>NUCLEOTIDE SEQUENCE [LARGE SCALE GENOMIC DNA]</scope>
    <source>
        <strain evidence="4">Harm_GR_Male_#8</strain>
        <tissue evidence="4">Whole organism</tissue>
    </source>
</reference>
<evidence type="ECO:0000256" key="2">
    <source>
        <dbReference type="ARBA" id="ARBA00024195"/>
    </source>
</evidence>
<dbReference type="Gene3D" id="2.40.10.10">
    <property type="entry name" value="Trypsin-like serine proteases"/>
    <property type="match status" value="1"/>
</dbReference>
<dbReference type="PROSITE" id="PS50240">
    <property type="entry name" value="TRYPSIN_DOM"/>
    <property type="match status" value="1"/>
</dbReference>
<dbReference type="InterPro" id="IPR009003">
    <property type="entry name" value="Peptidase_S1_PA"/>
</dbReference>
<accession>A0A2W1BRV9</accession>
<dbReference type="GO" id="GO:0006508">
    <property type="term" value="P:proteolysis"/>
    <property type="evidence" value="ECO:0007669"/>
    <property type="project" value="InterPro"/>
</dbReference>
<protein>
    <recommendedName>
        <fullName evidence="3">Peptidase S1 domain-containing protein</fullName>
    </recommendedName>
</protein>
<keyword evidence="5" id="KW-1185">Reference proteome</keyword>
<dbReference type="InterPro" id="IPR001254">
    <property type="entry name" value="Trypsin_dom"/>
</dbReference>
<dbReference type="InterPro" id="IPR043504">
    <property type="entry name" value="Peptidase_S1_PA_chymotrypsin"/>
</dbReference>
<dbReference type="GO" id="GO:0004252">
    <property type="term" value="F:serine-type endopeptidase activity"/>
    <property type="evidence" value="ECO:0007669"/>
    <property type="project" value="InterPro"/>
</dbReference>
<sequence>MLINLEKFTDEECKNAYGANRHLKNGIDSNTQMCYGSRSQAPEACMGLSGEPLLVSNQFSRCIYAVIGVTSFGQTCRAGAQKPDVFTRVAFYKPWIESVVWA</sequence>
<dbReference type="Proteomes" id="UP000249218">
    <property type="component" value="Unassembled WGS sequence"/>
</dbReference>
<dbReference type="PANTHER" id="PTHR24256">
    <property type="entry name" value="TRYPTASE-RELATED"/>
    <property type="match status" value="1"/>
</dbReference>
<evidence type="ECO:0000313" key="4">
    <source>
        <dbReference type="EMBL" id="PZC77778.1"/>
    </source>
</evidence>
<dbReference type="OrthoDB" id="6339452at2759"/>
<dbReference type="SUPFAM" id="SSF50494">
    <property type="entry name" value="Trypsin-like serine proteases"/>
    <property type="match status" value="1"/>
</dbReference>
<dbReference type="EMBL" id="KZ149920">
    <property type="protein sequence ID" value="PZC77778.1"/>
    <property type="molecule type" value="Genomic_DNA"/>
</dbReference>
<organism evidence="4 5">
    <name type="scientific">Helicoverpa armigera</name>
    <name type="common">Cotton bollworm</name>
    <name type="synonym">Heliothis armigera</name>
    <dbReference type="NCBI Taxonomy" id="29058"/>
    <lineage>
        <taxon>Eukaryota</taxon>
        <taxon>Metazoa</taxon>
        <taxon>Ecdysozoa</taxon>
        <taxon>Arthropoda</taxon>
        <taxon>Hexapoda</taxon>
        <taxon>Insecta</taxon>
        <taxon>Pterygota</taxon>
        <taxon>Neoptera</taxon>
        <taxon>Endopterygota</taxon>
        <taxon>Lepidoptera</taxon>
        <taxon>Glossata</taxon>
        <taxon>Ditrysia</taxon>
        <taxon>Noctuoidea</taxon>
        <taxon>Noctuidae</taxon>
        <taxon>Heliothinae</taxon>
        <taxon>Helicoverpa</taxon>
    </lineage>
</organism>
<gene>
    <name evidence="4" type="primary">HaOG203022</name>
    <name evidence="4" type="ORF">B5X24_HaOG203022</name>
</gene>
<dbReference type="AlphaFoldDB" id="A0A2W1BRV9"/>
<name>A0A2W1BRV9_HELAM</name>
<evidence type="ECO:0000259" key="3">
    <source>
        <dbReference type="PROSITE" id="PS50240"/>
    </source>
</evidence>
<keyword evidence="1" id="KW-1015">Disulfide bond</keyword>
<proteinExistence type="inferred from homology"/>
<dbReference type="InterPro" id="IPR051487">
    <property type="entry name" value="Ser/Thr_Proteases_Immune/Dev"/>
</dbReference>